<evidence type="ECO:0000256" key="5">
    <source>
        <dbReference type="ARBA" id="ARBA00022729"/>
    </source>
</evidence>
<evidence type="ECO:0000256" key="4">
    <source>
        <dbReference type="ARBA" id="ARBA00022692"/>
    </source>
</evidence>
<comment type="caution">
    <text evidence="15">The sequence shown here is derived from an EMBL/GenBank/DDBJ whole genome shotgun (WGS) entry which is preliminary data.</text>
</comment>
<accession>A0A2W7RRQ3</accession>
<dbReference type="InterPro" id="IPR012910">
    <property type="entry name" value="Plug_dom"/>
</dbReference>
<proteinExistence type="inferred from homology"/>
<dbReference type="Gene3D" id="2.170.130.10">
    <property type="entry name" value="TonB-dependent receptor, plug domain"/>
    <property type="match status" value="1"/>
</dbReference>
<keyword evidence="8 15" id="KW-0675">Receptor</keyword>
<keyword evidence="7 10" id="KW-0472">Membrane</keyword>
<dbReference type="EMBL" id="QKZV01000003">
    <property type="protein sequence ID" value="PZX63438.1"/>
    <property type="molecule type" value="Genomic_DNA"/>
</dbReference>
<keyword evidence="4 10" id="KW-0812">Transmembrane</keyword>
<comment type="subcellular location">
    <subcellularLocation>
        <location evidence="1 10">Cell outer membrane</location>
        <topology evidence="1 10">Multi-pass membrane protein</topology>
    </subcellularLocation>
</comment>
<feature type="domain" description="TonB-dependent receptor plug" evidence="14">
    <location>
        <begin position="50"/>
        <end position="156"/>
    </location>
</feature>
<keyword evidence="6 11" id="KW-0798">TonB box</keyword>
<dbReference type="GO" id="GO:0009279">
    <property type="term" value="C:cell outer membrane"/>
    <property type="evidence" value="ECO:0007669"/>
    <property type="project" value="UniProtKB-SubCell"/>
</dbReference>
<evidence type="ECO:0000256" key="1">
    <source>
        <dbReference type="ARBA" id="ARBA00004571"/>
    </source>
</evidence>
<evidence type="ECO:0000313" key="15">
    <source>
        <dbReference type="EMBL" id="PZX63438.1"/>
    </source>
</evidence>
<evidence type="ECO:0000259" key="14">
    <source>
        <dbReference type="Pfam" id="PF07715"/>
    </source>
</evidence>
<dbReference type="InterPro" id="IPR037066">
    <property type="entry name" value="Plug_dom_sf"/>
</dbReference>
<dbReference type="InterPro" id="IPR039426">
    <property type="entry name" value="TonB-dep_rcpt-like"/>
</dbReference>
<dbReference type="PROSITE" id="PS52016">
    <property type="entry name" value="TONB_DEPENDENT_REC_3"/>
    <property type="match status" value="1"/>
</dbReference>
<feature type="domain" description="TonB-dependent receptor-like beta-barrel" evidence="13">
    <location>
        <begin position="236"/>
        <end position="656"/>
    </location>
</feature>
<keyword evidence="3 10" id="KW-1134">Transmembrane beta strand</keyword>
<gene>
    <name evidence="15" type="ORF">LX80_01082</name>
</gene>
<evidence type="ECO:0000256" key="10">
    <source>
        <dbReference type="PROSITE-ProRule" id="PRU01360"/>
    </source>
</evidence>
<dbReference type="Gene3D" id="2.40.170.20">
    <property type="entry name" value="TonB-dependent receptor, beta-barrel domain"/>
    <property type="match status" value="1"/>
</dbReference>
<evidence type="ECO:0000256" key="9">
    <source>
        <dbReference type="ARBA" id="ARBA00023237"/>
    </source>
</evidence>
<protein>
    <submittedName>
        <fullName evidence="15">Iron complex outermembrane receptor protein</fullName>
    </submittedName>
</protein>
<evidence type="ECO:0000256" key="12">
    <source>
        <dbReference type="SAM" id="SignalP"/>
    </source>
</evidence>
<evidence type="ECO:0000259" key="13">
    <source>
        <dbReference type="Pfam" id="PF00593"/>
    </source>
</evidence>
<dbReference type="GO" id="GO:0015344">
    <property type="term" value="F:siderophore uptake transmembrane transporter activity"/>
    <property type="evidence" value="ECO:0007669"/>
    <property type="project" value="TreeGrafter"/>
</dbReference>
<dbReference type="Pfam" id="PF07715">
    <property type="entry name" value="Plug"/>
    <property type="match status" value="1"/>
</dbReference>
<keyword evidence="16" id="KW-1185">Reference proteome</keyword>
<evidence type="ECO:0000256" key="3">
    <source>
        <dbReference type="ARBA" id="ARBA00022452"/>
    </source>
</evidence>
<keyword evidence="9 10" id="KW-0998">Cell outer membrane</keyword>
<reference evidence="15 16" key="1">
    <citation type="submission" date="2018-06" db="EMBL/GenBank/DDBJ databases">
        <title>Genomic Encyclopedia of Archaeal and Bacterial Type Strains, Phase II (KMG-II): from individual species to whole genera.</title>
        <authorList>
            <person name="Goeker M."/>
        </authorList>
    </citation>
    <scope>NUCLEOTIDE SEQUENCE [LARGE SCALE GENOMIC DNA]</scope>
    <source>
        <strain evidence="15 16">DSM 23241</strain>
    </source>
</reference>
<dbReference type="GO" id="GO:0044718">
    <property type="term" value="P:siderophore transmembrane transport"/>
    <property type="evidence" value="ECO:0007669"/>
    <property type="project" value="TreeGrafter"/>
</dbReference>
<organism evidence="15 16">
    <name type="scientific">Hydrotalea sandarakina</name>
    <dbReference type="NCBI Taxonomy" id="1004304"/>
    <lineage>
        <taxon>Bacteria</taxon>
        <taxon>Pseudomonadati</taxon>
        <taxon>Bacteroidota</taxon>
        <taxon>Chitinophagia</taxon>
        <taxon>Chitinophagales</taxon>
        <taxon>Chitinophagaceae</taxon>
        <taxon>Hydrotalea</taxon>
    </lineage>
</organism>
<dbReference type="Proteomes" id="UP000249720">
    <property type="component" value="Unassembled WGS sequence"/>
</dbReference>
<dbReference type="OrthoDB" id="9782587at2"/>
<feature type="signal peptide" evidence="12">
    <location>
        <begin position="1"/>
        <end position="21"/>
    </location>
</feature>
<comment type="similarity">
    <text evidence="10 11">Belongs to the TonB-dependent receptor family.</text>
</comment>
<sequence>MLIMKYLVLIIGILFIQQVSAQTANNRIDFGNDTLADVTVHAFMLNNKWKEAPAAVAIINHSDIEKTAPTSLLPAINSVAGVRMEERSPGSYRLSIRGSTLRSPFGVRNVKVYWNNIPITDGGGNTYLNLIDVSQINSMEIIKGPSSSVYGAGTGGVLLMNSLPNFSNEAQHHVTAGITAGSYGLMAENTGYTYQSKQFASTLQQSHLQSNSYRQQSAVRRDTYNWVGKWQTNSQTFDVLAYYTNMYYQTPGGLTLAEMLKNPTSARPPSGNIPGAVQQKSAIYDKTGLVGVHHTWKISSAFSNEATVMLNHNAITNPFLTKYENRDETNTGLSEQFIYRLQKKQFNVTWINGGEWLYNHSRIDDYYNLNGVAGPVQFKDNLFANQWYLFSQLQIKLYKLIFSAGLSYNNQLLSYRRLTDTTMLHDLRTQSQQVITPRFSVSYAINSSITWYGIAAKGFSPPTLAEFFPQDRIFHSELKPEYGWNLETGFKGSLLNNALQFDVAAYRFQLQNAIVMRINAQGQQYFVNAGGAMEKGVEVTAHYKILQQPFKLIKKLSVWGSYSYQPYHFYNYKQGNTDYSGNGVTGVPKNNFSGRIDVHTRNAYYLHIMLFATSAIPLNDANSVFANSYQNLQLKMGKNFQWGKWQLNAFVGADNLLNQQYSLGNDINAAGGRYYNPAPLRNFYIGCQLQL</sequence>
<dbReference type="SUPFAM" id="SSF56935">
    <property type="entry name" value="Porins"/>
    <property type="match status" value="1"/>
</dbReference>
<keyword evidence="2 10" id="KW-0813">Transport</keyword>
<evidence type="ECO:0000256" key="6">
    <source>
        <dbReference type="ARBA" id="ARBA00023077"/>
    </source>
</evidence>
<dbReference type="InterPro" id="IPR000531">
    <property type="entry name" value="Beta-barrel_TonB"/>
</dbReference>
<dbReference type="AlphaFoldDB" id="A0A2W7RRQ3"/>
<dbReference type="PANTHER" id="PTHR30069:SF29">
    <property type="entry name" value="HEMOGLOBIN AND HEMOGLOBIN-HAPTOGLOBIN-BINDING PROTEIN 1-RELATED"/>
    <property type="match status" value="1"/>
</dbReference>
<dbReference type="PANTHER" id="PTHR30069">
    <property type="entry name" value="TONB-DEPENDENT OUTER MEMBRANE RECEPTOR"/>
    <property type="match status" value="1"/>
</dbReference>
<name>A0A2W7RRQ3_9BACT</name>
<keyword evidence="5 12" id="KW-0732">Signal</keyword>
<evidence type="ECO:0000313" key="16">
    <source>
        <dbReference type="Proteomes" id="UP000249720"/>
    </source>
</evidence>
<evidence type="ECO:0000256" key="8">
    <source>
        <dbReference type="ARBA" id="ARBA00023170"/>
    </source>
</evidence>
<dbReference type="InterPro" id="IPR036942">
    <property type="entry name" value="Beta-barrel_TonB_sf"/>
</dbReference>
<evidence type="ECO:0000256" key="7">
    <source>
        <dbReference type="ARBA" id="ARBA00023136"/>
    </source>
</evidence>
<evidence type="ECO:0000256" key="11">
    <source>
        <dbReference type="RuleBase" id="RU003357"/>
    </source>
</evidence>
<evidence type="ECO:0000256" key="2">
    <source>
        <dbReference type="ARBA" id="ARBA00022448"/>
    </source>
</evidence>
<feature type="chain" id="PRO_5015958773" evidence="12">
    <location>
        <begin position="22"/>
        <end position="691"/>
    </location>
</feature>
<dbReference type="Pfam" id="PF00593">
    <property type="entry name" value="TonB_dep_Rec_b-barrel"/>
    <property type="match status" value="1"/>
</dbReference>